<dbReference type="HOGENOM" id="CLU_3067155_0_0_0"/>
<dbReference type="RefSeq" id="WP_004100851.1">
    <property type="nucleotide sequence ID" value="NC_011653.1"/>
</dbReference>
<keyword evidence="1" id="KW-0472">Membrane</keyword>
<dbReference type="AlphaFoldDB" id="B7IH38"/>
<keyword evidence="3" id="KW-1185">Reference proteome</keyword>
<evidence type="ECO:0000313" key="3">
    <source>
        <dbReference type="Proteomes" id="UP000002453"/>
    </source>
</evidence>
<proteinExistence type="predicted"/>
<name>B7IH38_THEAB</name>
<sequence length="53" mass="6445">MKSLKKQFFFISLFLILSFTILFGVLLTYTLYKVETKQLKELIYQKTKQFLFL</sequence>
<evidence type="ECO:0000256" key="1">
    <source>
        <dbReference type="SAM" id="Phobius"/>
    </source>
</evidence>
<dbReference type="Proteomes" id="UP000002453">
    <property type="component" value="Chromosome"/>
</dbReference>
<accession>B7IH38</accession>
<evidence type="ECO:0000313" key="2">
    <source>
        <dbReference type="EMBL" id="ACJ75402.1"/>
    </source>
</evidence>
<gene>
    <name evidence="2" type="ordered locus">THA_943</name>
</gene>
<protein>
    <submittedName>
        <fullName evidence="2">Uncharacterized protein</fullName>
    </submittedName>
</protein>
<dbReference type="EMBL" id="CP001185">
    <property type="protein sequence ID" value="ACJ75402.1"/>
    <property type="molecule type" value="Genomic_DNA"/>
</dbReference>
<dbReference type="KEGG" id="taf:THA_943"/>
<reference evidence="2 3" key="1">
    <citation type="journal article" date="2009" name="J. Bacteriol.">
        <title>The genome of Thermosipho africanus TCF52B: lateral genetic connections to the Firmicutes and Archaea.</title>
        <authorList>
            <person name="Nesboe C.L."/>
            <person name="Bapteste E."/>
            <person name="Curtis B."/>
            <person name="Dahle H."/>
            <person name="Lopez P."/>
            <person name="Macleod D."/>
            <person name="Dlutek M."/>
            <person name="Bowman S."/>
            <person name="Zhaxybayeva O."/>
            <person name="Birkeland N.-K."/>
            <person name="Doolittle W.F."/>
        </authorList>
    </citation>
    <scope>NUCLEOTIDE SEQUENCE [LARGE SCALE GENOMIC DNA]</scope>
    <source>
        <strain evidence="2 3">TCF52B</strain>
    </source>
</reference>
<keyword evidence="1" id="KW-1133">Transmembrane helix</keyword>
<keyword evidence="1" id="KW-0812">Transmembrane</keyword>
<organism evidence="2 3">
    <name type="scientific">Thermosipho africanus (strain TCF52B)</name>
    <dbReference type="NCBI Taxonomy" id="484019"/>
    <lineage>
        <taxon>Bacteria</taxon>
        <taxon>Thermotogati</taxon>
        <taxon>Thermotogota</taxon>
        <taxon>Thermotogae</taxon>
        <taxon>Thermotogales</taxon>
        <taxon>Fervidobacteriaceae</taxon>
        <taxon>Thermosipho</taxon>
    </lineage>
</organism>
<feature type="transmembrane region" description="Helical" evidence="1">
    <location>
        <begin position="7"/>
        <end position="32"/>
    </location>
</feature>